<proteinExistence type="predicted"/>
<dbReference type="AlphaFoldDB" id="A0A9X0XC22"/>
<gene>
    <name evidence="3" type="ORF">JI742_03275</name>
</gene>
<dbReference type="Proteomes" id="UP000643207">
    <property type="component" value="Unassembled WGS sequence"/>
</dbReference>
<dbReference type="Gene3D" id="3.40.50.1820">
    <property type="entry name" value="alpha/beta hydrolase"/>
    <property type="match status" value="1"/>
</dbReference>
<reference evidence="3 4" key="1">
    <citation type="submission" date="2021-01" db="EMBL/GenBank/DDBJ databases">
        <title>Piscinibacter sp. Jin2 Genome sequencing and assembly.</title>
        <authorList>
            <person name="Kim I."/>
        </authorList>
    </citation>
    <scope>NUCLEOTIDE SEQUENCE [LARGE SCALE GENOMIC DNA]</scope>
    <source>
        <strain evidence="3 4">Jin2</strain>
    </source>
</reference>
<protein>
    <submittedName>
        <fullName evidence="3">Uncharacterized protein</fullName>
    </submittedName>
</protein>
<organism evidence="3 4">
    <name type="scientific">Aquariibacter lacus</name>
    <dbReference type="NCBI Taxonomy" id="2801332"/>
    <lineage>
        <taxon>Bacteria</taxon>
        <taxon>Pseudomonadati</taxon>
        <taxon>Pseudomonadota</taxon>
        <taxon>Betaproteobacteria</taxon>
        <taxon>Burkholderiales</taxon>
        <taxon>Sphaerotilaceae</taxon>
        <taxon>Aquariibacter</taxon>
    </lineage>
</organism>
<evidence type="ECO:0000256" key="2">
    <source>
        <dbReference type="SAM" id="Phobius"/>
    </source>
</evidence>
<keyword evidence="2" id="KW-0472">Membrane</keyword>
<keyword evidence="4" id="KW-1185">Reference proteome</keyword>
<feature type="transmembrane region" description="Helical" evidence="2">
    <location>
        <begin position="160"/>
        <end position="189"/>
    </location>
</feature>
<feature type="transmembrane region" description="Helical" evidence="2">
    <location>
        <begin position="195"/>
        <end position="215"/>
    </location>
</feature>
<dbReference type="EMBL" id="JAERRA010000001">
    <property type="protein sequence ID" value="MBL0718904.1"/>
    <property type="molecule type" value="Genomic_DNA"/>
</dbReference>
<keyword evidence="2" id="KW-0812">Transmembrane</keyword>
<evidence type="ECO:0000313" key="3">
    <source>
        <dbReference type="EMBL" id="MBL0718904.1"/>
    </source>
</evidence>
<dbReference type="RefSeq" id="WP_201823965.1">
    <property type="nucleotide sequence ID" value="NZ_JAERRA010000001.1"/>
</dbReference>
<dbReference type="SUPFAM" id="SSF53474">
    <property type="entry name" value="alpha/beta-Hydrolases"/>
    <property type="match status" value="1"/>
</dbReference>
<feature type="compositionally biased region" description="Low complexity" evidence="1">
    <location>
        <begin position="1"/>
        <end position="18"/>
    </location>
</feature>
<sequence length="446" mass="47422">MPADAPAGASAAPAVPLGPEAPDAPVRRRRVAFLCGFDPQGPAHYHQLYREQAAAAAALGGYAIEVGPRRKGGELLASWSITGRFPTPPSFGPAAASPSDPAAEPVHTVHTRFDFLRWDDVVRSHWPRGRAALFATTLRGSWAMWRQGVMLETLRSAWPMFLAIALPAALLLLGALLGGGLLAAAGALLAGGQGLAALVLLGLGGPALWRLAVWAEARSHMAWLMRSLACLDRQACGRTPDLEARLDAQAERLADELRRADEDEWLLVGHSSGAMLAAILLARALQRLADGPAAGPRPALALLTLGHCSPLLGAHPGAAAYRAELARLRATPGLCWIDYAAPPDGCCFALADPSRHAQPLHAGPGAPRLFNPRFAEAFDPPAYAALRRDKFRMHFQYLMAGGRPPAADGYDYFAITAGPQTLAARHAGRPGVRDFRRFQCLGGPRR</sequence>
<evidence type="ECO:0000256" key="1">
    <source>
        <dbReference type="SAM" id="MobiDB-lite"/>
    </source>
</evidence>
<evidence type="ECO:0000313" key="4">
    <source>
        <dbReference type="Proteomes" id="UP000643207"/>
    </source>
</evidence>
<comment type="caution">
    <text evidence="3">The sequence shown here is derived from an EMBL/GenBank/DDBJ whole genome shotgun (WGS) entry which is preliminary data.</text>
</comment>
<accession>A0A9X0XC22</accession>
<feature type="region of interest" description="Disordered" evidence="1">
    <location>
        <begin position="1"/>
        <end position="22"/>
    </location>
</feature>
<dbReference type="InterPro" id="IPR029058">
    <property type="entry name" value="AB_hydrolase_fold"/>
</dbReference>
<keyword evidence="2" id="KW-1133">Transmembrane helix</keyword>
<name>A0A9X0XC22_9BURK</name>